<protein>
    <submittedName>
        <fullName evidence="2">ABC-2 type transport system permease protein</fullName>
    </submittedName>
</protein>
<feature type="transmembrane region" description="Helical" evidence="1">
    <location>
        <begin position="148"/>
        <end position="170"/>
    </location>
</feature>
<dbReference type="AlphaFoldDB" id="A0A495QA53"/>
<feature type="transmembrane region" description="Helical" evidence="1">
    <location>
        <begin position="27"/>
        <end position="48"/>
    </location>
</feature>
<evidence type="ECO:0000256" key="1">
    <source>
        <dbReference type="SAM" id="Phobius"/>
    </source>
</evidence>
<evidence type="ECO:0000313" key="2">
    <source>
        <dbReference type="EMBL" id="RKS68379.1"/>
    </source>
</evidence>
<comment type="caution">
    <text evidence="2">The sequence shown here is derived from an EMBL/GenBank/DDBJ whole genome shotgun (WGS) entry which is preliminary data.</text>
</comment>
<feature type="transmembrane region" description="Helical" evidence="1">
    <location>
        <begin position="60"/>
        <end position="80"/>
    </location>
</feature>
<keyword evidence="1" id="KW-1133">Transmembrane helix</keyword>
<proteinExistence type="predicted"/>
<accession>A0A495QA53</accession>
<organism evidence="2 3">
    <name type="scientific">Actinomadura pelletieri DSM 43383</name>
    <dbReference type="NCBI Taxonomy" id="1120940"/>
    <lineage>
        <taxon>Bacteria</taxon>
        <taxon>Bacillati</taxon>
        <taxon>Actinomycetota</taxon>
        <taxon>Actinomycetes</taxon>
        <taxon>Streptosporangiales</taxon>
        <taxon>Thermomonosporaceae</taxon>
        <taxon>Actinomadura</taxon>
    </lineage>
</organism>
<evidence type="ECO:0000313" key="3">
    <source>
        <dbReference type="Proteomes" id="UP000274601"/>
    </source>
</evidence>
<dbReference type="Proteomes" id="UP000274601">
    <property type="component" value="Unassembled WGS sequence"/>
</dbReference>
<sequence length="252" mass="25306">MSGARGTALRGAIAAERIRLVAGRSTWWCLAMSGAFALGVAALAVRFPAEEGEATTVVDVVSGVTFGQLVLLVLGVLSMTSEHGFGTVRPAFQAIPSRWQVVAAKAAVLGVAGGVVGSVFGFAAYGLAVALAPSGLDLSLDAAAEWRQVAAVGLVYAITAVIGVAVGAVVRSGAVAVGGALIWVLLGESVVGLIPRVGDSVGPWMPFNVLLTLIDAAGIDTPMGVVGGAVYCVAVAAVLLTLAMTLVRRRAL</sequence>
<feature type="transmembrane region" description="Helical" evidence="1">
    <location>
        <begin position="101"/>
        <end position="128"/>
    </location>
</feature>
<dbReference type="EMBL" id="RBWU01000008">
    <property type="protein sequence ID" value="RKS68379.1"/>
    <property type="molecule type" value="Genomic_DNA"/>
</dbReference>
<keyword evidence="3" id="KW-1185">Reference proteome</keyword>
<reference evidence="2 3" key="1">
    <citation type="submission" date="2018-10" db="EMBL/GenBank/DDBJ databases">
        <title>Genomic Encyclopedia of Archaeal and Bacterial Type Strains, Phase II (KMG-II): from individual species to whole genera.</title>
        <authorList>
            <person name="Goeker M."/>
        </authorList>
    </citation>
    <scope>NUCLEOTIDE SEQUENCE [LARGE SCALE GENOMIC DNA]</scope>
    <source>
        <strain evidence="2 3">DSM 43383</strain>
    </source>
</reference>
<dbReference type="OrthoDB" id="4336046at2"/>
<keyword evidence="1" id="KW-0812">Transmembrane</keyword>
<keyword evidence="1" id="KW-0472">Membrane</keyword>
<gene>
    <name evidence="2" type="ORF">BZB76_6643</name>
</gene>
<name>A0A495QA53_9ACTN</name>
<dbReference type="RefSeq" id="WP_147449642.1">
    <property type="nucleotide sequence ID" value="NZ_RBWU01000008.1"/>
</dbReference>
<feature type="transmembrane region" description="Helical" evidence="1">
    <location>
        <begin position="177"/>
        <end position="198"/>
    </location>
</feature>
<feature type="transmembrane region" description="Helical" evidence="1">
    <location>
        <begin position="228"/>
        <end position="247"/>
    </location>
</feature>